<dbReference type="InterPro" id="IPR011152">
    <property type="entry name" value="Pesterase_MJ0912"/>
</dbReference>
<organism evidence="2 3">
    <name type="scientific">Desulfopila aestuarii DSM 18488</name>
    <dbReference type="NCBI Taxonomy" id="1121416"/>
    <lineage>
        <taxon>Bacteria</taxon>
        <taxon>Pseudomonadati</taxon>
        <taxon>Thermodesulfobacteriota</taxon>
        <taxon>Desulfobulbia</taxon>
        <taxon>Desulfobulbales</taxon>
        <taxon>Desulfocapsaceae</taxon>
        <taxon>Desulfopila</taxon>
    </lineage>
</organism>
<proteinExistence type="predicted"/>
<dbReference type="InterPro" id="IPR050126">
    <property type="entry name" value="Ap4A_hydrolase"/>
</dbReference>
<protein>
    <submittedName>
        <fullName evidence="2">Predicted phosphodiesterase</fullName>
    </submittedName>
</protein>
<evidence type="ECO:0000313" key="2">
    <source>
        <dbReference type="EMBL" id="SHO47448.1"/>
    </source>
</evidence>
<sequence>MRIAVLSDVHGNLEALEAVLADLAQIGVDTVICLGDLVGYGPDPDTVVARVRQLGYPCILGNHEAALAARKERERMNFQAKENNISTANLLSPDNFRYCCELPRTLVIEDALFVHGSPPDSVNTYVYMLSDDDVCRIFTEDPRRLFFVGHTHELALICQQGDSVVRENLGEGAHTLEADRKYLINCGSVGQPRDNDRRSKYLIWDSGMAELLVRAVAYDVESTVGKIEARGFPRAFAERLR</sequence>
<dbReference type="AlphaFoldDB" id="A0A1M7Y4Y9"/>
<dbReference type="OrthoDB" id="9813918at2"/>
<dbReference type="PANTHER" id="PTHR42850">
    <property type="entry name" value="METALLOPHOSPHOESTERASE"/>
    <property type="match status" value="1"/>
</dbReference>
<dbReference type="EMBL" id="FRFE01000007">
    <property type="protein sequence ID" value="SHO47448.1"/>
    <property type="molecule type" value="Genomic_DNA"/>
</dbReference>
<dbReference type="Proteomes" id="UP000184603">
    <property type="component" value="Unassembled WGS sequence"/>
</dbReference>
<feature type="domain" description="Calcineurin-like phosphoesterase" evidence="1">
    <location>
        <begin position="1"/>
        <end position="153"/>
    </location>
</feature>
<dbReference type="RefSeq" id="WP_073613182.1">
    <property type="nucleotide sequence ID" value="NZ_FRFE01000007.1"/>
</dbReference>
<dbReference type="GO" id="GO:0005737">
    <property type="term" value="C:cytoplasm"/>
    <property type="evidence" value="ECO:0007669"/>
    <property type="project" value="TreeGrafter"/>
</dbReference>
<accession>A0A1M7Y4Y9</accession>
<dbReference type="PANTHER" id="PTHR42850:SF2">
    <property type="entry name" value="BLL5683 PROTEIN"/>
    <property type="match status" value="1"/>
</dbReference>
<dbReference type="SUPFAM" id="SSF56300">
    <property type="entry name" value="Metallo-dependent phosphatases"/>
    <property type="match status" value="1"/>
</dbReference>
<dbReference type="STRING" id="1121416.SAMN02745220_01874"/>
<dbReference type="Pfam" id="PF00149">
    <property type="entry name" value="Metallophos"/>
    <property type="match status" value="1"/>
</dbReference>
<evidence type="ECO:0000313" key="3">
    <source>
        <dbReference type="Proteomes" id="UP000184603"/>
    </source>
</evidence>
<dbReference type="PIRSF" id="PIRSF000883">
    <property type="entry name" value="Pesterase_MJ0912"/>
    <property type="match status" value="1"/>
</dbReference>
<evidence type="ECO:0000259" key="1">
    <source>
        <dbReference type="Pfam" id="PF00149"/>
    </source>
</evidence>
<gene>
    <name evidence="2" type="ORF">SAMN02745220_01874</name>
</gene>
<dbReference type="InterPro" id="IPR029052">
    <property type="entry name" value="Metallo-depent_PP-like"/>
</dbReference>
<dbReference type="CDD" id="cd00838">
    <property type="entry name" value="MPP_superfamily"/>
    <property type="match status" value="1"/>
</dbReference>
<reference evidence="2 3" key="1">
    <citation type="submission" date="2016-12" db="EMBL/GenBank/DDBJ databases">
        <authorList>
            <person name="Song W.-J."/>
            <person name="Kurnit D.M."/>
        </authorList>
    </citation>
    <scope>NUCLEOTIDE SEQUENCE [LARGE SCALE GENOMIC DNA]</scope>
    <source>
        <strain evidence="2 3">DSM 18488</strain>
    </source>
</reference>
<dbReference type="InterPro" id="IPR004843">
    <property type="entry name" value="Calcineurin-like_PHP"/>
</dbReference>
<dbReference type="Gene3D" id="3.60.21.10">
    <property type="match status" value="1"/>
</dbReference>
<dbReference type="GO" id="GO:0016791">
    <property type="term" value="F:phosphatase activity"/>
    <property type="evidence" value="ECO:0007669"/>
    <property type="project" value="TreeGrafter"/>
</dbReference>
<keyword evidence="3" id="KW-1185">Reference proteome</keyword>
<name>A0A1M7Y4Y9_9BACT</name>